<evidence type="ECO:0000313" key="11">
    <source>
        <dbReference type="Proteomes" id="UP000240493"/>
    </source>
</evidence>
<dbReference type="PANTHER" id="PTHR24305">
    <property type="entry name" value="CYTOCHROME P450"/>
    <property type="match status" value="1"/>
</dbReference>
<dbReference type="STRING" id="1042311.A0A2T3ZA58"/>
<evidence type="ECO:0000256" key="2">
    <source>
        <dbReference type="ARBA" id="ARBA00010617"/>
    </source>
</evidence>
<feature type="binding site" description="axial binding residue" evidence="7">
    <location>
        <position position="378"/>
    </location>
    <ligand>
        <name>heme</name>
        <dbReference type="ChEBI" id="CHEBI:30413"/>
    </ligand>
    <ligandPart>
        <name>Fe</name>
        <dbReference type="ChEBI" id="CHEBI:18248"/>
    </ligandPart>
</feature>
<evidence type="ECO:0000256" key="7">
    <source>
        <dbReference type="PIRSR" id="PIRSR602401-1"/>
    </source>
</evidence>
<keyword evidence="9" id="KW-0472">Membrane</keyword>
<dbReference type="Pfam" id="PF00067">
    <property type="entry name" value="p450"/>
    <property type="match status" value="1"/>
</dbReference>
<dbReference type="EMBL" id="KZ679261">
    <property type="protein sequence ID" value="PTB41699.1"/>
    <property type="molecule type" value="Genomic_DNA"/>
</dbReference>
<reference evidence="10 11" key="1">
    <citation type="submission" date="2016-07" db="EMBL/GenBank/DDBJ databases">
        <title>Multiple horizontal gene transfer events from other fungi enriched the ability of initially mycotrophic Trichoderma (Ascomycota) to feed on dead plant biomass.</title>
        <authorList>
            <consortium name="DOE Joint Genome Institute"/>
            <person name="Aerts A."/>
            <person name="Atanasova L."/>
            <person name="Chenthamara K."/>
            <person name="Zhang J."/>
            <person name="Grujic M."/>
            <person name="Henrissat B."/>
            <person name="Kuo A."/>
            <person name="Salamov A."/>
            <person name="Lipzen A."/>
            <person name="Labutti K."/>
            <person name="Barry K."/>
            <person name="Miao Y."/>
            <person name="Rahimi M.J."/>
            <person name="Shen Q."/>
            <person name="Grigoriev I.V."/>
            <person name="Kubicek C.P."/>
            <person name="Druzhinina I.S."/>
        </authorList>
    </citation>
    <scope>NUCLEOTIDE SEQUENCE [LARGE SCALE GENOMIC DNA]</scope>
    <source>
        <strain evidence="10 11">CBS 433.97</strain>
    </source>
</reference>
<keyword evidence="11" id="KW-1185">Reference proteome</keyword>
<protein>
    <recommendedName>
        <fullName evidence="12">Cytochrome P450</fullName>
    </recommendedName>
</protein>
<dbReference type="Gene3D" id="1.10.630.10">
    <property type="entry name" value="Cytochrome P450"/>
    <property type="match status" value="1"/>
</dbReference>
<evidence type="ECO:0000256" key="6">
    <source>
        <dbReference type="ARBA" id="ARBA00023004"/>
    </source>
</evidence>
<dbReference type="SUPFAM" id="SSF48264">
    <property type="entry name" value="Cytochrome P450"/>
    <property type="match status" value="1"/>
</dbReference>
<evidence type="ECO:0000256" key="8">
    <source>
        <dbReference type="RuleBase" id="RU000461"/>
    </source>
</evidence>
<dbReference type="InterPro" id="IPR002401">
    <property type="entry name" value="Cyt_P450_E_grp-I"/>
</dbReference>
<dbReference type="PRINTS" id="PR00463">
    <property type="entry name" value="EP450I"/>
</dbReference>
<evidence type="ECO:0000256" key="4">
    <source>
        <dbReference type="ARBA" id="ARBA00022723"/>
    </source>
</evidence>
<accession>A0A2T3ZA58</accession>
<evidence type="ECO:0000256" key="3">
    <source>
        <dbReference type="ARBA" id="ARBA00022617"/>
    </source>
</evidence>
<dbReference type="InterPro" id="IPR017972">
    <property type="entry name" value="Cyt_P450_CS"/>
</dbReference>
<organism evidence="10 11">
    <name type="scientific">Trichoderma asperellum (strain ATCC 204424 / CBS 433.97 / NBRC 101777)</name>
    <dbReference type="NCBI Taxonomy" id="1042311"/>
    <lineage>
        <taxon>Eukaryota</taxon>
        <taxon>Fungi</taxon>
        <taxon>Dikarya</taxon>
        <taxon>Ascomycota</taxon>
        <taxon>Pezizomycotina</taxon>
        <taxon>Sordariomycetes</taxon>
        <taxon>Hypocreomycetidae</taxon>
        <taxon>Hypocreales</taxon>
        <taxon>Hypocreaceae</taxon>
        <taxon>Trichoderma</taxon>
    </lineage>
</organism>
<dbReference type="PRINTS" id="PR00385">
    <property type="entry name" value="P450"/>
</dbReference>
<keyword evidence="5 8" id="KW-0560">Oxidoreductase</keyword>
<evidence type="ECO:0000256" key="5">
    <source>
        <dbReference type="ARBA" id="ARBA00023002"/>
    </source>
</evidence>
<dbReference type="GO" id="GO:0004497">
    <property type="term" value="F:monooxygenase activity"/>
    <property type="evidence" value="ECO:0007669"/>
    <property type="project" value="UniProtKB-KW"/>
</dbReference>
<dbReference type="GO" id="GO:0016705">
    <property type="term" value="F:oxidoreductase activity, acting on paired donors, with incorporation or reduction of molecular oxygen"/>
    <property type="evidence" value="ECO:0007669"/>
    <property type="project" value="InterPro"/>
</dbReference>
<keyword evidence="9" id="KW-1133">Transmembrane helix</keyword>
<dbReference type="PROSITE" id="PS00086">
    <property type="entry name" value="CYTOCHROME_P450"/>
    <property type="match status" value="1"/>
</dbReference>
<evidence type="ECO:0000256" key="1">
    <source>
        <dbReference type="ARBA" id="ARBA00001971"/>
    </source>
</evidence>
<evidence type="ECO:0000256" key="9">
    <source>
        <dbReference type="SAM" id="Phobius"/>
    </source>
</evidence>
<feature type="transmembrane region" description="Helical" evidence="9">
    <location>
        <begin position="12"/>
        <end position="31"/>
    </location>
</feature>
<dbReference type="AlphaFoldDB" id="A0A2T3ZA58"/>
<keyword evidence="9" id="KW-0812">Transmembrane</keyword>
<evidence type="ECO:0008006" key="12">
    <source>
        <dbReference type="Google" id="ProtNLM"/>
    </source>
</evidence>
<dbReference type="GO" id="GO:0005506">
    <property type="term" value="F:iron ion binding"/>
    <property type="evidence" value="ECO:0007669"/>
    <property type="project" value="InterPro"/>
</dbReference>
<gene>
    <name evidence="10" type="ORF">M441DRAFT_68713</name>
</gene>
<dbReference type="InterPro" id="IPR001128">
    <property type="entry name" value="Cyt_P450"/>
</dbReference>
<keyword evidence="3 7" id="KW-0349">Heme</keyword>
<comment type="similarity">
    <text evidence="2 8">Belongs to the cytochrome P450 family.</text>
</comment>
<dbReference type="Proteomes" id="UP000240493">
    <property type="component" value="Unassembled WGS sequence"/>
</dbReference>
<keyword evidence="6 7" id="KW-0408">Iron</keyword>
<proteinExistence type="inferred from homology"/>
<keyword evidence="8" id="KW-0503">Monooxygenase</keyword>
<dbReference type="InterPro" id="IPR036396">
    <property type="entry name" value="Cyt_P450_sf"/>
</dbReference>
<keyword evidence="4 7" id="KW-0479">Metal-binding</keyword>
<dbReference type="GO" id="GO:0020037">
    <property type="term" value="F:heme binding"/>
    <property type="evidence" value="ECO:0007669"/>
    <property type="project" value="InterPro"/>
</dbReference>
<dbReference type="InterPro" id="IPR050121">
    <property type="entry name" value="Cytochrome_P450_monoxygenase"/>
</dbReference>
<sequence>MNDLLNVVLARIYIVGVITVAGLAFLIFYALRDPLSKVPGPWYTKWTSVISMTGPVIRPTPNEVSVTNIEAAKKIYNARETFRKTSWLLSDSMSETSLVAVTPQVQTTIDLMIKRDGKEMENRGVADVMKWFLFMTTDIIGELSFGDSFRTLEIGEHTAYTKDLAELGYLGAVHSAFPTLIALAKYVPIPYFKRPLRGTKNMNRYAHQSIARYRNLLDSDPTSVKWTLFTKVFQGQGKEEDLNPVELRGHASAYIVAGSDSTAVTFTYLVWFVCRDPKVKAALLAELRTLPAEFSISDVRDMSYLNSFALPRWVPESGDNIAGYWLPGGTTVCAQAYSMHRGTDVFPNPDVFDPSRWYMPTKEMKDSFMHFGRGSRICIGLHLALMELRYGAARFFLTFPEAKVSSLEGMSDKDMAPKVFCFTEPKAKRCLIQRQ</sequence>
<evidence type="ECO:0000313" key="10">
    <source>
        <dbReference type="EMBL" id="PTB41699.1"/>
    </source>
</evidence>
<dbReference type="PANTHER" id="PTHR24305:SF96">
    <property type="entry name" value="CYTOCHROME P450 MONOOXYGENASE STCB-RELATED"/>
    <property type="match status" value="1"/>
</dbReference>
<name>A0A2T3ZA58_TRIA4</name>
<comment type="cofactor">
    <cofactor evidence="1 7">
        <name>heme</name>
        <dbReference type="ChEBI" id="CHEBI:30413"/>
    </cofactor>
</comment>
<dbReference type="OrthoDB" id="1470350at2759"/>